<dbReference type="InterPro" id="IPR002686">
    <property type="entry name" value="Transposase_17"/>
</dbReference>
<organism evidence="2">
    <name type="scientific">candidate division TA06 bacterium ADurb.Bin417</name>
    <dbReference type="NCBI Taxonomy" id="1852828"/>
    <lineage>
        <taxon>Bacteria</taxon>
        <taxon>Bacteria division TA06</taxon>
    </lineage>
</organism>
<dbReference type="Pfam" id="PF01797">
    <property type="entry name" value="Y1_Tnp"/>
    <property type="match status" value="1"/>
</dbReference>
<proteinExistence type="predicted"/>
<feature type="domain" description="Transposase IS200-like" evidence="1">
    <location>
        <begin position="9"/>
        <end position="123"/>
    </location>
</feature>
<dbReference type="InterPro" id="IPR010921">
    <property type="entry name" value="Trp_repressor/repl_initiator"/>
</dbReference>
<dbReference type="AlphaFoldDB" id="A0A1V5MI46"/>
<dbReference type="EMBL" id="MWAK01000061">
    <property type="protein sequence ID" value="OPZ92879.1"/>
    <property type="molecule type" value="Genomic_DNA"/>
</dbReference>
<dbReference type="Gene3D" id="3.30.70.1290">
    <property type="entry name" value="Transposase IS200-like"/>
    <property type="match status" value="1"/>
</dbReference>
<dbReference type="SMART" id="SM01321">
    <property type="entry name" value="Y1_Tnp"/>
    <property type="match status" value="1"/>
</dbReference>
<dbReference type="InterPro" id="IPR036515">
    <property type="entry name" value="Transposase_17_sf"/>
</dbReference>
<dbReference type="GO" id="GO:0043565">
    <property type="term" value="F:sequence-specific DNA binding"/>
    <property type="evidence" value="ECO:0007669"/>
    <property type="project" value="InterPro"/>
</dbReference>
<evidence type="ECO:0000313" key="2">
    <source>
        <dbReference type="EMBL" id="OPZ92879.1"/>
    </source>
</evidence>
<dbReference type="SUPFAM" id="SSF143422">
    <property type="entry name" value="Transposase IS200-like"/>
    <property type="match status" value="1"/>
</dbReference>
<evidence type="ECO:0000259" key="1">
    <source>
        <dbReference type="SMART" id="SM01321"/>
    </source>
</evidence>
<dbReference type="Proteomes" id="UP000485484">
    <property type="component" value="Unassembled WGS sequence"/>
</dbReference>
<dbReference type="PANTHER" id="PTHR34322">
    <property type="entry name" value="TRANSPOSASE, Y1_TNP DOMAIN-CONTAINING"/>
    <property type="match status" value="1"/>
</dbReference>
<name>A0A1V5MI46_UNCT6</name>
<reference evidence="2" key="1">
    <citation type="submission" date="2017-02" db="EMBL/GenBank/DDBJ databases">
        <title>Delving into the versatile metabolic prowess of the omnipresent phylum Bacteroidetes.</title>
        <authorList>
            <person name="Nobu M.K."/>
            <person name="Mei R."/>
            <person name="Narihiro T."/>
            <person name="Kuroda K."/>
            <person name="Liu W.-T."/>
        </authorList>
    </citation>
    <scope>NUCLEOTIDE SEQUENCE</scope>
    <source>
        <strain evidence="2">ADurb.Bin417</strain>
    </source>
</reference>
<dbReference type="GO" id="GO:0006313">
    <property type="term" value="P:DNA transposition"/>
    <property type="evidence" value="ECO:0007669"/>
    <property type="project" value="InterPro"/>
</dbReference>
<comment type="caution">
    <text evidence="2">The sequence shown here is derived from an EMBL/GenBank/DDBJ whole genome shotgun (WGS) entry which is preliminary data.</text>
</comment>
<protein>
    <submittedName>
        <fullName evidence="2">Transposase IS200 like protein</fullName>
    </submittedName>
</protein>
<accession>A0A1V5MI46</accession>
<gene>
    <name evidence="2" type="ORF">BWY73_00594</name>
</gene>
<dbReference type="SUPFAM" id="SSF48295">
    <property type="entry name" value="TrpR-like"/>
    <property type="match status" value="1"/>
</dbReference>
<dbReference type="PANTHER" id="PTHR34322:SF2">
    <property type="entry name" value="TRANSPOSASE IS200-LIKE DOMAIN-CONTAINING PROTEIN"/>
    <property type="match status" value="1"/>
</dbReference>
<dbReference type="GO" id="GO:0004803">
    <property type="term" value="F:transposase activity"/>
    <property type="evidence" value="ECO:0007669"/>
    <property type="project" value="InterPro"/>
</dbReference>
<sequence length="318" mass="36813">MARQIRIEFPGAIYHVTARGNEWQAIFRNNLDRQTFLVLLGQISEQYGVKVRAYCLMPNHYHLILETPRGNLSQAVGWLQLTYTVRFNRQHKRSGHLFQGRFKAFLVDADEYAQVLTLYVHLNPVRPEDKNAAIPAGRIKTLGNYRWSSHLAYAGKVGKPDWLDISWLQYWGETEDRARKEYQEAIRGLFGKVIVNPQGNVQDSLVLGGDALREQVENAIKNKSGKEEKHWIIEKSHLDIRRQLEAILKEELDQGVRLWARVRLGGERMIDLSREFGYKDGSGVLHAVKRIERRAEKDQGIQRKLLDLKSRLLSSFKS</sequence>